<evidence type="ECO:0000313" key="1">
    <source>
        <dbReference type="EMBL" id="KAG5644282.1"/>
    </source>
</evidence>
<organism evidence="1 2">
    <name type="scientific">Asterophora parasitica</name>
    <dbReference type="NCBI Taxonomy" id="117018"/>
    <lineage>
        <taxon>Eukaryota</taxon>
        <taxon>Fungi</taxon>
        <taxon>Dikarya</taxon>
        <taxon>Basidiomycota</taxon>
        <taxon>Agaricomycotina</taxon>
        <taxon>Agaricomycetes</taxon>
        <taxon>Agaricomycetidae</taxon>
        <taxon>Agaricales</taxon>
        <taxon>Tricholomatineae</taxon>
        <taxon>Lyophyllaceae</taxon>
        <taxon>Asterophora</taxon>
    </lineage>
</organism>
<sequence length="67" mass="7598">MPTCTPHPIVDPGILVETFKYIRQMAEIKSGIVQEVDPGLDCTTDDEIRGVDLKGRIYQEWIPQRLA</sequence>
<evidence type="ECO:0000313" key="2">
    <source>
        <dbReference type="Proteomes" id="UP000775547"/>
    </source>
</evidence>
<gene>
    <name evidence="1" type="ORF">DXG03_008768</name>
</gene>
<reference evidence="1" key="2">
    <citation type="submission" date="2021-10" db="EMBL/GenBank/DDBJ databases">
        <title>Phylogenomics reveals ancestral predisposition of the termite-cultivated fungus Termitomyces towards a domesticated lifestyle.</title>
        <authorList>
            <person name="Auxier B."/>
            <person name="Grum-Grzhimaylo A."/>
            <person name="Cardenas M.E."/>
            <person name="Lodge J.D."/>
            <person name="Laessoe T."/>
            <person name="Pedersen O."/>
            <person name="Smith M.E."/>
            <person name="Kuyper T.W."/>
            <person name="Franco-Molano E.A."/>
            <person name="Baroni T.J."/>
            <person name="Aanen D.K."/>
        </authorList>
    </citation>
    <scope>NUCLEOTIDE SEQUENCE</scope>
    <source>
        <strain evidence="1">AP01</strain>
        <tissue evidence="1">Mycelium</tissue>
    </source>
</reference>
<protein>
    <submittedName>
        <fullName evidence="1">Uncharacterized protein</fullName>
    </submittedName>
</protein>
<name>A0A9P7G565_9AGAR</name>
<dbReference type="EMBL" id="JABCKV010000076">
    <property type="protein sequence ID" value="KAG5644282.1"/>
    <property type="molecule type" value="Genomic_DNA"/>
</dbReference>
<dbReference type="Proteomes" id="UP000775547">
    <property type="component" value="Unassembled WGS sequence"/>
</dbReference>
<reference evidence="1" key="1">
    <citation type="submission" date="2020-07" db="EMBL/GenBank/DDBJ databases">
        <authorList>
            <person name="Nieuwenhuis M."/>
            <person name="Van De Peppel L.J.J."/>
        </authorList>
    </citation>
    <scope>NUCLEOTIDE SEQUENCE</scope>
    <source>
        <strain evidence="1">AP01</strain>
        <tissue evidence="1">Mycelium</tissue>
    </source>
</reference>
<accession>A0A9P7G565</accession>
<keyword evidence="2" id="KW-1185">Reference proteome</keyword>
<comment type="caution">
    <text evidence="1">The sequence shown here is derived from an EMBL/GenBank/DDBJ whole genome shotgun (WGS) entry which is preliminary data.</text>
</comment>
<dbReference type="AlphaFoldDB" id="A0A9P7G565"/>
<proteinExistence type="predicted"/>